<comment type="caution">
    <text evidence="1">The sequence shown here is derived from an EMBL/GenBank/DDBJ whole genome shotgun (WGS) entry which is preliminary data.</text>
</comment>
<evidence type="ECO:0000313" key="2">
    <source>
        <dbReference type="Proteomes" id="UP000237295"/>
    </source>
</evidence>
<organism evidence="1 2">
    <name type="scientific">Pseudomonas syringae pv. syringae</name>
    <dbReference type="NCBI Taxonomy" id="321"/>
    <lineage>
        <taxon>Bacteria</taxon>
        <taxon>Pseudomonadati</taxon>
        <taxon>Pseudomonadota</taxon>
        <taxon>Gammaproteobacteria</taxon>
        <taxon>Pseudomonadales</taxon>
        <taxon>Pseudomonadaceae</taxon>
        <taxon>Pseudomonas</taxon>
        <taxon>Pseudomonas syringae</taxon>
    </lineage>
</organism>
<sequence>MTKQTKKARFDGFFLLWSRVFRCFGYIRTFALAKVVALTSESHDDRCSFARRSSRTDSRV</sequence>
<name>A0AAE5S8H0_PSESY</name>
<proteinExistence type="predicted"/>
<dbReference type="AlphaFoldDB" id="A0AAE5S8H0"/>
<dbReference type="Proteomes" id="UP000237295">
    <property type="component" value="Unassembled WGS sequence"/>
</dbReference>
<reference evidence="1 2" key="1">
    <citation type="submission" date="2017-03" db="EMBL/GenBank/DDBJ databases">
        <authorList>
            <person name="Hulin M.T."/>
        </authorList>
    </citation>
    <scope>NUCLEOTIDE SEQUENCE [LARGE SCALE GENOMIC DNA]</scope>
    <source>
        <strain evidence="1 2">5264</strain>
    </source>
</reference>
<gene>
    <name evidence="1" type="ORF">CXB42_11190</name>
</gene>
<accession>A0AAE5S8H0</accession>
<dbReference type="EMBL" id="NBAQ01000005">
    <property type="protein sequence ID" value="POQ04009.1"/>
    <property type="molecule type" value="Genomic_DNA"/>
</dbReference>
<protein>
    <submittedName>
        <fullName evidence="1">Uncharacterized protein</fullName>
    </submittedName>
</protein>
<evidence type="ECO:0000313" key="1">
    <source>
        <dbReference type="EMBL" id="POQ04009.1"/>
    </source>
</evidence>